<dbReference type="Proteomes" id="UP000069205">
    <property type="component" value="Chromosome"/>
</dbReference>
<accession>A0A0K2G9T6</accession>
<name>A0A0K2G9T6_NITMO</name>
<dbReference type="EMBL" id="CP011801">
    <property type="protein sequence ID" value="ALA57713.1"/>
    <property type="molecule type" value="Genomic_DNA"/>
</dbReference>
<dbReference type="AlphaFoldDB" id="A0A0K2G9T6"/>
<evidence type="ECO:0000313" key="3">
    <source>
        <dbReference type="Proteomes" id="UP000069205"/>
    </source>
</evidence>
<feature type="compositionally biased region" description="Basic and acidic residues" evidence="1">
    <location>
        <begin position="36"/>
        <end position="48"/>
    </location>
</feature>
<protein>
    <submittedName>
        <fullName evidence="2">Uncharacterized protein</fullName>
    </submittedName>
</protein>
<proteinExistence type="predicted"/>
<sequence length="66" mass="6815">MIALGLPLTIPGHHAVPDGWSEIPGHASRPAIGADVRARSGGHRDVGRRAGRASDLSPVGFLVLQS</sequence>
<evidence type="ECO:0000256" key="1">
    <source>
        <dbReference type="SAM" id="MobiDB-lite"/>
    </source>
</evidence>
<reference evidence="2 3" key="1">
    <citation type="journal article" date="2015" name="Proc. Natl. Acad. Sci. U.S.A.">
        <title>Expanded metabolic versatility of ubiquitous nitrite-oxidizing bacteria from the genus Nitrospira.</title>
        <authorList>
            <person name="Koch H."/>
            <person name="Lucker S."/>
            <person name="Albertsen M."/>
            <person name="Kitzinger K."/>
            <person name="Herbold C."/>
            <person name="Spieck E."/>
            <person name="Nielsen P.H."/>
            <person name="Wagner M."/>
            <person name="Daims H."/>
        </authorList>
    </citation>
    <scope>NUCLEOTIDE SEQUENCE [LARGE SCALE GENOMIC DNA]</scope>
    <source>
        <strain evidence="2 3">NSP M-1</strain>
    </source>
</reference>
<keyword evidence="3" id="KW-1185">Reference proteome</keyword>
<evidence type="ECO:0000313" key="2">
    <source>
        <dbReference type="EMBL" id="ALA57713.1"/>
    </source>
</evidence>
<feature type="region of interest" description="Disordered" evidence="1">
    <location>
        <begin position="21"/>
        <end position="53"/>
    </location>
</feature>
<dbReference type="KEGG" id="nmv:NITMOv2_1285"/>
<organism evidence="2 3">
    <name type="scientific">Nitrospira moscoviensis</name>
    <dbReference type="NCBI Taxonomy" id="42253"/>
    <lineage>
        <taxon>Bacteria</taxon>
        <taxon>Pseudomonadati</taxon>
        <taxon>Nitrospirota</taxon>
        <taxon>Nitrospiria</taxon>
        <taxon>Nitrospirales</taxon>
        <taxon>Nitrospiraceae</taxon>
        <taxon>Nitrospira</taxon>
    </lineage>
</organism>
<gene>
    <name evidence="2" type="ORF">NITMOv2_1285</name>
</gene>